<dbReference type="PANTHER" id="PTHR43628:SF1">
    <property type="entry name" value="CHITIN SYNTHASE REGULATORY FACTOR 2-RELATED"/>
    <property type="match status" value="1"/>
</dbReference>
<evidence type="ECO:0000256" key="1">
    <source>
        <dbReference type="SAM" id="MobiDB-lite"/>
    </source>
</evidence>
<accession>A0ABS7MIG1</accession>
<gene>
    <name evidence="2" type="ORF">K6V98_02120</name>
</gene>
<comment type="caution">
    <text evidence="2">The sequence shown here is derived from an EMBL/GenBank/DDBJ whole genome shotgun (WGS) entry which is preliminary data.</text>
</comment>
<name>A0ABS7MIG1_9ACTN</name>
<feature type="compositionally biased region" description="Basic and acidic residues" evidence="1">
    <location>
        <begin position="24"/>
        <end position="38"/>
    </location>
</feature>
<proteinExistence type="predicted"/>
<organism evidence="2 3">
    <name type="scientific">Collinsella ureilytica</name>
    <dbReference type="NCBI Taxonomy" id="2869515"/>
    <lineage>
        <taxon>Bacteria</taxon>
        <taxon>Bacillati</taxon>
        <taxon>Actinomycetota</taxon>
        <taxon>Coriobacteriia</taxon>
        <taxon>Coriobacteriales</taxon>
        <taxon>Coriobacteriaceae</taxon>
        <taxon>Collinsella</taxon>
    </lineage>
</organism>
<sequence>MPQVEKYVLSQEDTEQFDAIIQRRRDADNEQADEHTAQHGDQSTLHFASISYEDARVADAQKEADQLIDMLIAAIQSFDPDEFADLVQSNQEKILQLSFVDPAIATLVVIGYRKGIQAGSGLCMHNLGAAYYMGSIVEQDYHKAAELYELACRHGFYLAYVNLGYIYEYGRLGTPEYKLAYQCYSLGALLAESAEAYYKLGDLFARGRFVQADPIVARELWEKSLELADDPAIYAQPALRIAKSLIDEYALDAGLTGDPMRALTLFQKAEIGLRIDIANGMEYYRGRLQEAIEGQEKARELLEVETLR</sequence>
<keyword evidence="3" id="KW-1185">Reference proteome</keyword>
<dbReference type="Proteomes" id="UP000700908">
    <property type="component" value="Unassembled WGS sequence"/>
</dbReference>
<protein>
    <submittedName>
        <fullName evidence="2">Sel1 repeat family protein</fullName>
    </submittedName>
</protein>
<dbReference type="Gene3D" id="1.25.40.10">
    <property type="entry name" value="Tetratricopeptide repeat domain"/>
    <property type="match status" value="1"/>
</dbReference>
<dbReference type="SUPFAM" id="SSF81901">
    <property type="entry name" value="HCP-like"/>
    <property type="match status" value="1"/>
</dbReference>
<dbReference type="SMART" id="SM00671">
    <property type="entry name" value="SEL1"/>
    <property type="match status" value="3"/>
</dbReference>
<feature type="region of interest" description="Disordered" evidence="1">
    <location>
        <begin position="24"/>
        <end position="43"/>
    </location>
</feature>
<reference evidence="2 3" key="1">
    <citation type="submission" date="2021-08" db="EMBL/GenBank/DDBJ databases">
        <title>Collinsella faecalis sp. nov. isolated from swine faeces.</title>
        <authorList>
            <person name="Oh B.S."/>
            <person name="Lee J.H."/>
        </authorList>
    </citation>
    <scope>NUCLEOTIDE SEQUENCE [LARGE SCALE GENOMIC DNA]</scope>
    <source>
        <strain evidence="2 3">AGMB00827</strain>
    </source>
</reference>
<dbReference type="Pfam" id="PF08238">
    <property type="entry name" value="Sel1"/>
    <property type="match status" value="4"/>
</dbReference>
<dbReference type="InterPro" id="IPR011990">
    <property type="entry name" value="TPR-like_helical_dom_sf"/>
</dbReference>
<dbReference type="EMBL" id="JAIMFO010000004">
    <property type="protein sequence ID" value="MBY4797161.1"/>
    <property type="molecule type" value="Genomic_DNA"/>
</dbReference>
<dbReference type="InterPro" id="IPR006597">
    <property type="entry name" value="Sel1-like"/>
</dbReference>
<dbReference type="RefSeq" id="WP_222198898.1">
    <property type="nucleotide sequence ID" value="NZ_JAIMFO010000004.1"/>
</dbReference>
<evidence type="ECO:0000313" key="3">
    <source>
        <dbReference type="Proteomes" id="UP000700908"/>
    </source>
</evidence>
<dbReference type="PANTHER" id="PTHR43628">
    <property type="entry name" value="ACTIVATOR OF C KINASE PROTEIN 1-RELATED"/>
    <property type="match status" value="1"/>
</dbReference>
<evidence type="ECO:0000313" key="2">
    <source>
        <dbReference type="EMBL" id="MBY4797161.1"/>
    </source>
</evidence>
<dbReference type="InterPro" id="IPR052945">
    <property type="entry name" value="Mitotic_Regulator"/>
</dbReference>